<dbReference type="SUPFAM" id="SSF48435">
    <property type="entry name" value="Bacterial muramidases"/>
    <property type="match status" value="1"/>
</dbReference>
<dbReference type="PANTHER" id="PTHR37423:SF2">
    <property type="entry name" value="MEMBRANE-BOUND LYTIC MUREIN TRANSGLYCOSYLASE C"/>
    <property type="match status" value="1"/>
</dbReference>
<dbReference type="Proteomes" id="UP001589795">
    <property type="component" value="Unassembled WGS sequence"/>
</dbReference>
<proteinExistence type="inferred from homology"/>
<organism evidence="6 7">
    <name type="scientific">Paracoccus rhizosphaerae</name>
    <dbReference type="NCBI Taxonomy" id="1133347"/>
    <lineage>
        <taxon>Bacteria</taxon>
        <taxon>Pseudomonadati</taxon>
        <taxon>Pseudomonadota</taxon>
        <taxon>Alphaproteobacteria</taxon>
        <taxon>Rhodobacterales</taxon>
        <taxon>Paracoccaceae</taxon>
        <taxon>Paracoccus</taxon>
    </lineage>
</organism>
<comment type="similarity">
    <text evidence="1">Belongs to the transglycosylase Slt family.</text>
</comment>
<dbReference type="InterPro" id="IPR008939">
    <property type="entry name" value="Lytic_TGlycosylase_superhlx_U"/>
</dbReference>
<dbReference type="Gene3D" id="1.25.20.10">
    <property type="entry name" value="Bacterial muramidases"/>
    <property type="match status" value="1"/>
</dbReference>
<keyword evidence="3 4" id="KW-0732">Signal</keyword>
<dbReference type="InterPro" id="IPR008258">
    <property type="entry name" value="Transglycosylase_SLT_dom_1"/>
</dbReference>
<dbReference type="EMBL" id="JBHLWQ010000115">
    <property type="protein sequence ID" value="MFC0201009.1"/>
    <property type="molecule type" value="Genomic_DNA"/>
</dbReference>
<feature type="domain" description="Transglycosylase SLT" evidence="5">
    <location>
        <begin position="492"/>
        <end position="592"/>
    </location>
</feature>
<evidence type="ECO:0000256" key="3">
    <source>
        <dbReference type="ARBA" id="ARBA00022729"/>
    </source>
</evidence>
<evidence type="ECO:0000259" key="5">
    <source>
        <dbReference type="Pfam" id="PF01464"/>
    </source>
</evidence>
<evidence type="ECO:0000256" key="4">
    <source>
        <dbReference type="SAM" id="SignalP"/>
    </source>
</evidence>
<sequence>MRLLRDMLTAGLLLALPLATPARAEDPGAMALALAATDVQDWVTARDAARRAGPLAEALVGWNALRAGFGDFADYAAFLRENPDWPGLDLLIRQGEAKLQPGADADDLRLWFDGRAPSTVAALEAWTAVLPDSDAQAARAAFFTARPMPVEDEAALLSAHPELAALIPARVSAMLDAGEWAEAERLLPRLPEPDRALPAARIALQAGRAGVDDLILALPDESRADPGLTMDRFLWRVRAKQHDGAQALMLEASTDARALRDPAQWAQMRVDYARLAMRSGDWSRALKLAHPHFLPRDNHHYSDLEWLAGFAALKTGDPARALEHLLHLETVVGSAISKARAHYWQGRAHEALGDPNAARAAYDAAAAYPGVYYGQLAMEKTGAALPADYARPDPAIETLPDWRGSALRENEIFRAGLWLIASGRRDDAQRFFLHLAETAAPEDIARMSRLMFESGAPWHGLRLAKYSANQGVVWPVAQFPLTGLEREDLGPPPELVMAIARQESEFNHTASSPVGAQGLMQVMAGTAEQVTRQIGLPYDLGRLSSDASYNARIGSQYLTGLADRFGPSVALIASGYNAGPGRPARWLGDFGDLRRDADPIDWVELIPFDETRNYVMRVAEALPIYRSRIHGAPAPVVTRWDLSGGGQVPPPEARLTLALSAKPQPKPFIGPRLPDGWFNATAAAVATE</sequence>
<name>A0ABV6CJT7_9RHOB</name>
<keyword evidence="7" id="KW-1185">Reference proteome</keyword>
<evidence type="ECO:0000256" key="1">
    <source>
        <dbReference type="ARBA" id="ARBA00007734"/>
    </source>
</evidence>
<comment type="similarity">
    <text evidence="2">Belongs to the virb1 family.</text>
</comment>
<reference evidence="6 7" key="1">
    <citation type="submission" date="2024-09" db="EMBL/GenBank/DDBJ databases">
        <authorList>
            <person name="Sun Q."/>
            <person name="Mori K."/>
        </authorList>
    </citation>
    <scope>NUCLEOTIDE SEQUENCE [LARGE SCALE GENOMIC DNA]</scope>
    <source>
        <strain evidence="6 7">CCM 7904</strain>
    </source>
</reference>
<feature type="signal peptide" evidence="4">
    <location>
        <begin position="1"/>
        <end position="24"/>
    </location>
</feature>
<dbReference type="InterPro" id="IPR023346">
    <property type="entry name" value="Lysozyme-like_dom_sf"/>
</dbReference>
<evidence type="ECO:0000313" key="6">
    <source>
        <dbReference type="EMBL" id="MFC0201009.1"/>
    </source>
</evidence>
<comment type="caution">
    <text evidence="6">The sequence shown here is derived from an EMBL/GenBank/DDBJ whole genome shotgun (WGS) entry which is preliminary data.</text>
</comment>
<evidence type="ECO:0000313" key="7">
    <source>
        <dbReference type="Proteomes" id="UP001589795"/>
    </source>
</evidence>
<dbReference type="CDD" id="cd13401">
    <property type="entry name" value="Slt70-like"/>
    <property type="match status" value="1"/>
</dbReference>
<protein>
    <submittedName>
        <fullName evidence="6">Transglycosylase SLT domain-containing protein</fullName>
    </submittedName>
</protein>
<dbReference type="PANTHER" id="PTHR37423">
    <property type="entry name" value="SOLUBLE LYTIC MUREIN TRANSGLYCOSYLASE-RELATED"/>
    <property type="match status" value="1"/>
</dbReference>
<evidence type="ECO:0000256" key="2">
    <source>
        <dbReference type="ARBA" id="ARBA00009387"/>
    </source>
</evidence>
<feature type="chain" id="PRO_5045651628" evidence="4">
    <location>
        <begin position="25"/>
        <end position="688"/>
    </location>
</feature>
<gene>
    <name evidence="6" type="ORF">ACFFIZ_12040</name>
</gene>
<dbReference type="RefSeq" id="WP_265505484.1">
    <property type="nucleotide sequence ID" value="NZ_JAOTBE010000002.1"/>
</dbReference>
<dbReference type="SUPFAM" id="SSF53955">
    <property type="entry name" value="Lysozyme-like"/>
    <property type="match status" value="1"/>
</dbReference>
<dbReference type="Gene3D" id="1.10.530.10">
    <property type="match status" value="1"/>
</dbReference>
<dbReference type="Pfam" id="PF01464">
    <property type="entry name" value="SLT"/>
    <property type="match status" value="1"/>
</dbReference>
<accession>A0ABV6CJT7</accession>